<dbReference type="Proteomes" id="UP000186176">
    <property type="component" value="Unassembled WGS sequence"/>
</dbReference>
<keyword evidence="2" id="KW-1185">Reference proteome</keyword>
<reference evidence="1 2" key="1">
    <citation type="submission" date="2016-10" db="EMBL/GenBank/DDBJ databases">
        <title>Reductive evolution of mitochondrial metabolism and differential evolution of invasion-related proteins in Cryptosporidium.</title>
        <authorList>
            <person name="Liu S."/>
            <person name="Roellig D.M."/>
            <person name="Guo Y."/>
            <person name="Li N."/>
            <person name="Frace M.A."/>
            <person name="Tang K."/>
            <person name="Zhang L."/>
            <person name="Feng Y."/>
            <person name="Xiao L."/>
        </authorList>
    </citation>
    <scope>NUCLEOTIDE SEQUENCE [LARGE SCALE GENOMIC DNA]</scope>
    <source>
        <strain evidence="1">39726</strain>
    </source>
</reference>
<organism evidence="1 2">
    <name type="scientific">Cryptosporidium ubiquitum</name>
    <dbReference type="NCBI Taxonomy" id="857276"/>
    <lineage>
        <taxon>Eukaryota</taxon>
        <taxon>Sar</taxon>
        <taxon>Alveolata</taxon>
        <taxon>Apicomplexa</taxon>
        <taxon>Conoidasida</taxon>
        <taxon>Coccidia</taxon>
        <taxon>Eucoccidiorida</taxon>
        <taxon>Eimeriorina</taxon>
        <taxon>Cryptosporidiidae</taxon>
        <taxon>Cryptosporidium</taxon>
    </lineage>
</organism>
<dbReference type="EMBL" id="LRBP01000001">
    <property type="protein sequence ID" value="OII75583.1"/>
    <property type="molecule type" value="Genomic_DNA"/>
</dbReference>
<gene>
    <name evidence="1" type="ORF">cubi_02104</name>
</gene>
<protein>
    <submittedName>
        <fullName evidence="1">Uncharacterized protein</fullName>
    </submittedName>
</protein>
<accession>A0A1J4MNH5</accession>
<dbReference type="RefSeq" id="XP_028876590.1">
    <property type="nucleotide sequence ID" value="XM_029019116.1"/>
</dbReference>
<dbReference type="VEuPathDB" id="CryptoDB:cubi_02104"/>
<dbReference type="AlphaFoldDB" id="A0A1J4MNH5"/>
<proteinExistence type="predicted"/>
<name>A0A1J4MNH5_9CRYT</name>
<dbReference type="GeneID" id="39978895"/>
<dbReference type="OrthoDB" id="344153at2759"/>
<comment type="caution">
    <text evidence="1">The sequence shown here is derived from an EMBL/GenBank/DDBJ whole genome shotgun (WGS) entry which is preliminary data.</text>
</comment>
<evidence type="ECO:0000313" key="1">
    <source>
        <dbReference type="EMBL" id="OII75583.1"/>
    </source>
</evidence>
<evidence type="ECO:0000313" key="2">
    <source>
        <dbReference type="Proteomes" id="UP000186176"/>
    </source>
</evidence>
<sequence>MTILVDGQALSVTDLFKKYDLDEISDILVRIKKEIFVRTNEVKKVIGSNPDLMIDFGQNVLNIYNASTKLNSSTYELLKDIERFSDSLGDKVSKFVQEELPDVIRKEDLNSILSHQEQHEKLYFGILESFSKKSFIQSYELYLEYKKLINEDSSNLENTIFKDSIFIKQSISSNCYTFIQSCEKLNSVELAQLIMIRYLLEIEGKHTDHLEHIESDFKTILETALILRVDKTIQILKNARISCNSNLGKKEEFNDKLGQTFMMAMTVLVDLYELKESISIVCSEFKQRGWFELQFLDHISACLLTLTNSSHISRLMSVLLEEFGSMGGEKVVETNNIENGDVYYSKKSEEINHNFRFKFLSKIYLNLFSTIKHGVGIEILKNSFFPILISTIEEELIRFLIIGNKNQLLELILRPEEDIESYYNRKMSNIFEDNNTIRWLISKNESFEILINEIKETGELLDKVEPSEKNSILRSISEKCFSSILTKFIEFNRILFWSIKGRDFKQAPTILVKNEDDSMAKIHRFSNILIQGKQLEFLESSLIEYLSTGQEEFGFSYQILTQDNNIGPRNINWEILVRICSEIIASLEDSSQVNEESKNTQTLILCSLREFTKSYVSPECLFRHIQSIRTLETIIYSLMIHREELCQKICTYQSLLQRTNDKLESNCLNSKEVLSLTSLYHQFGFIGDNSVTPHTLLLEFCFDLNMISTQLAFKSQRSIFNLVCRSYIKSYILPFQINIIKTFGDLYLKLGNLKNDENFNKELKDDDKDLLVKSVSCLYSDLIWCERFSVCNYSIEHDNGVSINSKDELSPTMDIVKTILTPEDMVSIEDGIISLLKEARENYNLEACHQLPKVQNLFASSVQRFPTLPLVNPSSRGSISNKITTANDKTLKANIDSNSVSANNDYRQFLLTHYSDILKNYNKSDSIRLAPKVSSVVNSQDSINNTSNPNFTEEKIGGWFSMGNGNQNVETSSNIHLNDNNTGSFANNSGTGVMGINKKIDTQAIWQVSNLLKETVKDKVFGQ</sequence>